<feature type="coiled-coil region" evidence="1">
    <location>
        <begin position="21"/>
        <end position="90"/>
    </location>
</feature>
<name>A0A7N4PCQ2_SARHA</name>
<reference evidence="2" key="3">
    <citation type="submission" date="2025-09" db="UniProtKB">
        <authorList>
            <consortium name="Ensembl"/>
        </authorList>
    </citation>
    <scope>IDENTIFICATION</scope>
</reference>
<keyword evidence="1" id="KW-0175">Coiled coil</keyword>
<dbReference type="SUPFAM" id="SSF57997">
    <property type="entry name" value="Tropomyosin"/>
    <property type="match status" value="1"/>
</dbReference>
<reference evidence="2 3" key="1">
    <citation type="journal article" date="2011" name="Proc. Natl. Acad. Sci. U.S.A.">
        <title>Genetic diversity and population structure of the endangered marsupial Sarcophilus harrisii (Tasmanian devil).</title>
        <authorList>
            <person name="Miller W."/>
            <person name="Hayes V.M."/>
            <person name="Ratan A."/>
            <person name="Petersen D.C."/>
            <person name="Wittekindt N.E."/>
            <person name="Miller J."/>
            <person name="Walenz B."/>
            <person name="Knight J."/>
            <person name="Qi J."/>
            <person name="Zhao F."/>
            <person name="Wang Q."/>
            <person name="Bedoya-Reina O.C."/>
            <person name="Katiyar N."/>
            <person name="Tomsho L.P."/>
            <person name="Kasson L.M."/>
            <person name="Hardie R.A."/>
            <person name="Woodbridge P."/>
            <person name="Tindall E.A."/>
            <person name="Bertelsen M.F."/>
            <person name="Dixon D."/>
            <person name="Pyecroft S."/>
            <person name="Helgen K.M."/>
            <person name="Lesk A.M."/>
            <person name="Pringle T.H."/>
            <person name="Patterson N."/>
            <person name="Zhang Y."/>
            <person name="Kreiss A."/>
            <person name="Woods G.M."/>
            <person name="Jones M.E."/>
            <person name="Schuster S.C."/>
        </authorList>
    </citation>
    <scope>NUCLEOTIDE SEQUENCE [LARGE SCALE GENOMIC DNA]</scope>
</reference>
<dbReference type="AlphaFoldDB" id="A0A7N4PCQ2"/>
<organism evidence="2 3">
    <name type="scientific">Sarcophilus harrisii</name>
    <name type="common">Tasmanian devil</name>
    <name type="synonym">Sarcophilus laniarius</name>
    <dbReference type="NCBI Taxonomy" id="9305"/>
    <lineage>
        <taxon>Eukaryota</taxon>
        <taxon>Metazoa</taxon>
        <taxon>Chordata</taxon>
        <taxon>Craniata</taxon>
        <taxon>Vertebrata</taxon>
        <taxon>Euteleostomi</taxon>
        <taxon>Mammalia</taxon>
        <taxon>Metatheria</taxon>
        <taxon>Dasyuromorphia</taxon>
        <taxon>Dasyuridae</taxon>
        <taxon>Sarcophilus</taxon>
    </lineage>
</organism>
<sequence length="119" mass="13300">MAESGPSQAPKRPPWPLATAMKAMEKTLSSQASRLKSLEGRAGAVEKKLSDCEKSAAEFGSRLDSKRAALESVVQEYGQLQRRLENMENLLRNRNFWILRLPRGRRGGVPHICDPRIKG</sequence>
<evidence type="ECO:0000313" key="2">
    <source>
        <dbReference type="Ensembl" id="ENSSHAP00000035716.1"/>
    </source>
</evidence>
<evidence type="ECO:0000256" key="1">
    <source>
        <dbReference type="SAM" id="Coils"/>
    </source>
</evidence>
<protein>
    <submittedName>
        <fullName evidence="2">Uncharacterized protein</fullName>
    </submittedName>
</protein>
<gene>
    <name evidence="2" type="primary">LOC116422141</name>
</gene>
<dbReference type="Ensembl" id="ENSSHAT00000041226.1">
    <property type="protein sequence ID" value="ENSSHAP00000035716.1"/>
    <property type="gene ID" value="ENSSHAG00000029739.1"/>
</dbReference>
<dbReference type="Proteomes" id="UP000007648">
    <property type="component" value="Unassembled WGS sequence"/>
</dbReference>
<dbReference type="Gene3D" id="1.20.5.340">
    <property type="match status" value="1"/>
</dbReference>
<proteinExistence type="predicted"/>
<reference evidence="2" key="2">
    <citation type="submission" date="2025-08" db="UniProtKB">
        <authorList>
            <consortium name="Ensembl"/>
        </authorList>
    </citation>
    <scope>IDENTIFICATION</scope>
</reference>
<evidence type="ECO:0000313" key="3">
    <source>
        <dbReference type="Proteomes" id="UP000007648"/>
    </source>
</evidence>
<keyword evidence="3" id="KW-1185">Reference proteome</keyword>
<dbReference type="InParanoid" id="A0A7N4PCQ2"/>
<dbReference type="GeneTree" id="ENSGT00940000161747"/>
<accession>A0A7N4PCQ2</accession>